<dbReference type="Pfam" id="PF08241">
    <property type="entry name" value="Methyltransf_11"/>
    <property type="match status" value="1"/>
</dbReference>
<dbReference type="SUPFAM" id="SSF53756">
    <property type="entry name" value="UDP-Glycosyltransferase/glycogen phosphorylase"/>
    <property type="match status" value="1"/>
</dbReference>
<organism evidence="3 4">
    <name type="scientific">Zoogloea dura</name>
    <dbReference type="NCBI Taxonomy" id="2728840"/>
    <lineage>
        <taxon>Bacteria</taxon>
        <taxon>Pseudomonadati</taxon>
        <taxon>Pseudomonadota</taxon>
        <taxon>Betaproteobacteria</taxon>
        <taxon>Rhodocyclales</taxon>
        <taxon>Zoogloeaceae</taxon>
        <taxon>Zoogloea</taxon>
    </lineage>
</organism>
<dbReference type="Gene3D" id="3.40.50.2000">
    <property type="entry name" value="Glycogen Phosphorylase B"/>
    <property type="match status" value="1"/>
</dbReference>
<keyword evidence="3" id="KW-0808">Transferase</keyword>
<dbReference type="SUPFAM" id="SSF53335">
    <property type="entry name" value="S-adenosyl-L-methionine-dependent methyltransferases"/>
    <property type="match status" value="1"/>
</dbReference>
<dbReference type="EMBL" id="JABBGA010000005">
    <property type="protein sequence ID" value="NML25888.1"/>
    <property type="molecule type" value="Genomic_DNA"/>
</dbReference>
<dbReference type="PANTHER" id="PTHR43464">
    <property type="entry name" value="METHYLTRANSFERASE"/>
    <property type="match status" value="1"/>
</dbReference>
<comment type="caution">
    <text evidence="3">The sequence shown here is derived from an EMBL/GenBank/DDBJ whole genome shotgun (WGS) entry which is preliminary data.</text>
</comment>
<feature type="domain" description="Methyltransferase type 11" evidence="2">
    <location>
        <begin position="39"/>
        <end position="133"/>
    </location>
</feature>
<dbReference type="Pfam" id="PF13692">
    <property type="entry name" value="Glyco_trans_1_4"/>
    <property type="match status" value="1"/>
</dbReference>
<protein>
    <submittedName>
        <fullName evidence="3">Methyltransferase domain-containing protein</fullName>
    </submittedName>
</protein>
<dbReference type="AlphaFoldDB" id="A0A848G113"/>
<dbReference type="InterPro" id="IPR013216">
    <property type="entry name" value="Methyltransf_11"/>
</dbReference>
<keyword evidence="1" id="KW-0175">Coiled coil</keyword>
<dbReference type="PANTHER" id="PTHR43464:SF83">
    <property type="entry name" value="MALONYL-[ACYL-CARRIER PROTEIN] O-METHYLTRANSFERASE"/>
    <property type="match status" value="1"/>
</dbReference>
<evidence type="ECO:0000256" key="1">
    <source>
        <dbReference type="SAM" id="Coils"/>
    </source>
</evidence>
<dbReference type="Gene3D" id="3.40.50.150">
    <property type="entry name" value="Vaccinia Virus protein VP39"/>
    <property type="match status" value="1"/>
</dbReference>
<accession>A0A848G113</accession>
<dbReference type="GO" id="GO:0032259">
    <property type="term" value="P:methylation"/>
    <property type="evidence" value="ECO:0007669"/>
    <property type="project" value="UniProtKB-KW"/>
</dbReference>
<keyword evidence="3" id="KW-0489">Methyltransferase</keyword>
<gene>
    <name evidence="3" type="ORF">HHL15_09060</name>
</gene>
<evidence type="ECO:0000313" key="4">
    <source>
        <dbReference type="Proteomes" id="UP000580043"/>
    </source>
</evidence>
<dbReference type="InterPro" id="IPR029063">
    <property type="entry name" value="SAM-dependent_MTases_sf"/>
</dbReference>
<name>A0A848G113_9RHOO</name>
<dbReference type="RefSeq" id="WP_169145429.1">
    <property type="nucleotide sequence ID" value="NZ_JABBGA010000005.1"/>
</dbReference>
<dbReference type="CDD" id="cd02440">
    <property type="entry name" value="AdoMet_MTases"/>
    <property type="match status" value="1"/>
</dbReference>
<feature type="coiled-coil region" evidence="1">
    <location>
        <begin position="710"/>
        <end position="741"/>
    </location>
</feature>
<reference evidence="3 4" key="1">
    <citation type="submission" date="2020-04" db="EMBL/GenBank/DDBJ databases">
        <title>Zoogloea sp. G-4-1-14 isolated from soil.</title>
        <authorList>
            <person name="Dahal R.H."/>
        </authorList>
    </citation>
    <scope>NUCLEOTIDE SEQUENCE [LARGE SCALE GENOMIC DNA]</scope>
    <source>
        <strain evidence="3 4">G-4-1-14</strain>
    </source>
</reference>
<dbReference type="Proteomes" id="UP000580043">
    <property type="component" value="Unassembled WGS sequence"/>
</dbReference>
<sequence>MSLEFTGERFLPECEGEIIYEHWHRYLFARAHVAGLRVLDVASGEGYGSALLAEQAASVVGVDISAEAVGHAVQRYGQRANLRYVKASCDSIPLPDASFDVIVSFETIEHMVAHAAFMDEVDRLLAPGGLFIISSPNRVEYSERRGYHNPHHLRELDREELRALLAPHFPGQTWFAQRPCFHSLVWPLGQPAANVEVVAVDGDTALPPELYFLVCCAREQGRLDGITPTLSLVADREHSVYAEWSRTYAENRELHARLAAVAQAGSGQPGAALRRAAGPVQLHAVHDFGGGVVQWLNDFCAADATRTNLVLKPWSLSHAYAEGLVLYDGRAPGRPLRLIRLARPMQATDEHHPEYQQALADILRDFQVSAILVSSFIGHALDILTTGLPTLVINHDFYPACPAINLYFNEVCTRCDAARLADCAAHNPDFNSPYRVFPVEQRLRIREGLARLLQTHAVTMVVPTDSVRRHLVGIVPALGALRFETIPHGRAPALRPVAPPARGDGARLRILVLGIQSVTKGMKLLFEVLPELTGFADLYLVGAKEAGELFRYRPGVQVVDEYRLEDLPAIVDGIAPDCGLLLSTWPETFSYTLSELLQMHIPPLATRVGGFADRIRDGEDGILFDPDRASLLACLRAIDADRGRLARIRAAVEVLPVRSLADMVADYHRLLPLPAGELMIPAAGPSDPATDSLLAALHSWKGARSLGVRLDMKEGRLREVHEALERLRGEAEGLRAALRERDQHIAEIHASTSWRVSRPLRWLGLCMKRLRG</sequence>
<dbReference type="GO" id="GO:0008757">
    <property type="term" value="F:S-adenosylmethionine-dependent methyltransferase activity"/>
    <property type="evidence" value="ECO:0007669"/>
    <property type="project" value="InterPro"/>
</dbReference>
<proteinExistence type="predicted"/>
<evidence type="ECO:0000313" key="3">
    <source>
        <dbReference type="EMBL" id="NML25888.1"/>
    </source>
</evidence>
<keyword evidence="4" id="KW-1185">Reference proteome</keyword>
<evidence type="ECO:0000259" key="2">
    <source>
        <dbReference type="Pfam" id="PF08241"/>
    </source>
</evidence>